<proteinExistence type="predicted"/>
<comment type="caution">
    <text evidence="2">The sequence shown here is derived from an EMBL/GenBank/DDBJ whole genome shotgun (WGS) entry which is preliminary data.</text>
</comment>
<evidence type="ECO:0000313" key="2">
    <source>
        <dbReference type="EMBL" id="KXH68264.1"/>
    </source>
</evidence>
<evidence type="ECO:0000313" key="3">
    <source>
        <dbReference type="Proteomes" id="UP000070121"/>
    </source>
</evidence>
<dbReference type="AlphaFoldDB" id="A0A135V6B4"/>
<evidence type="ECO:0000256" key="1">
    <source>
        <dbReference type="SAM" id="MobiDB-lite"/>
    </source>
</evidence>
<feature type="region of interest" description="Disordered" evidence="1">
    <location>
        <begin position="27"/>
        <end position="47"/>
    </location>
</feature>
<reference evidence="2 3" key="1">
    <citation type="submission" date="2014-02" db="EMBL/GenBank/DDBJ databases">
        <title>The genome sequence of Colletotrichum salicis CBS 607.94.</title>
        <authorList>
            <person name="Baroncelli R."/>
            <person name="Thon M.R."/>
        </authorList>
    </citation>
    <scope>NUCLEOTIDE SEQUENCE [LARGE SCALE GENOMIC DNA]</scope>
    <source>
        <strain evidence="2 3">CBS 607.94</strain>
    </source>
</reference>
<dbReference type="OrthoDB" id="4810468at2759"/>
<dbReference type="EMBL" id="JFFI01000341">
    <property type="protein sequence ID" value="KXH68264.1"/>
    <property type="molecule type" value="Genomic_DNA"/>
</dbReference>
<protein>
    <submittedName>
        <fullName evidence="2">Uncharacterized protein</fullName>
    </submittedName>
</protein>
<keyword evidence="3" id="KW-1185">Reference proteome</keyword>
<organism evidence="2 3">
    <name type="scientific">Colletotrichum salicis</name>
    <dbReference type="NCBI Taxonomy" id="1209931"/>
    <lineage>
        <taxon>Eukaryota</taxon>
        <taxon>Fungi</taxon>
        <taxon>Dikarya</taxon>
        <taxon>Ascomycota</taxon>
        <taxon>Pezizomycotina</taxon>
        <taxon>Sordariomycetes</taxon>
        <taxon>Hypocreomycetidae</taxon>
        <taxon>Glomerellales</taxon>
        <taxon>Glomerellaceae</taxon>
        <taxon>Colletotrichum</taxon>
        <taxon>Colletotrichum acutatum species complex</taxon>
    </lineage>
</organism>
<sequence>MSDPMETDPPQKAPIVLAIRNDEPLPVIPIGSRDKPKDLHDASESAHQVELPKALTRTQPDYYTDVADDFLDTANFEELAGLELTRPDPSIVFHRNESDVARSIEHSINREVALVLLGGHAQGTLTMDSTTQAYKKINIPDLKPHEPKSITAIPDWTAACIYAKSPAFVRPHWTVCHRRLVRKKNQARDPCQYETEDLILEDHSDNNQARQPKGPRQDETDPRSILNTGSSVHDMIQRSQRHSPEPTEDRSENRSEDPSEKPKRGLE</sequence>
<feature type="compositionally biased region" description="Basic and acidic residues" evidence="1">
    <location>
        <begin position="32"/>
        <end position="44"/>
    </location>
</feature>
<gene>
    <name evidence="2" type="ORF">CSAL01_13530</name>
</gene>
<accession>A0A135V6B4</accession>
<dbReference type="Proteomes" id="UP000070121">
    <property type="component" value="Unassembled WGS sequence"/>
</dbReference>
<feature type="compositionally biased region" description="Basic and acidic residues" evidence="1">
    <location>
        <begin position="242"/>
        <end position="267"/>
    </location>
</feature>
<feature type="region of interest" description="Disordered" evidence="1">
    <location>
        <begin position="197"/>
        <end position="267"/>
    </location>
</feature>
<name>A0A135V6B4_9PEZI</name>